<dbReference type="RefSeq" id="WP_150402940.1">
    <property type="nucleotide sequence ID" value="NZ_VXLC01000005.1"/>
</dbReference>
<proteinExistence type="predicted"/>
<dbReference type="AlphaFoldDB" id="A0A5N0EEC6"/>
<protein>
    <submittedName>
        <fullName evidence="1">Uncharacterized protein</fullName>
    </submittedName>
</protein>
<sequence>MMENVAVRPQDGVVPAVARLAESLVAEWKRGRRRLPPMWSRRDELAVQESPGPANADDLLLGLDPLIAVRWRGSW</sequence>
<accession>A0A5N0EEC6</accession>
<name>A0A5N0EEC6_9NOCA</name>
<keyword evidence="2" id="KW-1185">Reference proteome</keyword>
<gene>
    <name evidence="1" type="ORF">F3087_16855</name>
</gene>
<comment type="caution">
    <text evidence="1">The sequence shown here is derived from an EMBL/GenBank/DDBJ whole genome shotgun (WGS) entry which is preliminary data.</text>
</comment>
<evidence type="ECO:0000313" key="2">
    <source>
        <dbReference type="Proteomes" id="UP000323876"/>
    </source>
</evidence>
<dbReference type="OrthoDB" id="4569638at2"/>
<dbReference type="EMBL" id="VXLC01000005">
    <property type="protein sequence ID" value="KAA8887778.1"/>
    <property type="molecule type" value="Genomic_DNA"/>
</dbReference>
<reference evidence="1 2" key="1">
    <citation type="submission" date="2019-09" db="EMBL/GenBank/DDBJ databases">
        <authorList>
            <person name="Wang X."/>
        </authorList>
    </citation>
    <scope>NUCLEOTIDE SEQUENCE [LARGE SCALE GENOMIC DNA]</scope>
    <source>
        <strain evidence="1 2">CICC 11023</strain>
    </source>
</reference>
<dbReference type="Proteomes" id="UP000323876">
    <property type="component" value="Unassembled WGS sequence"/>
</dbReference>
<evidence type="ECO:0000313" key="1">
    <source>
        <dbReference type="EMBL" id="KAA8887778.1"/>
    </source>
</evidence>
<organism evidence="1 2">
    <name type="scientific">Nocardia colli</name>
    <dbReference type="NCBI Taxonomy" id="2545717"/>
    <lineage>
        <taxon>Bacteria</taxon>
        <taxon>Bacillati</taxon>
        <taxon>Actinomycetota</taxon>
        <taxon>Actinomycetes</taxon>
        <taxon>Mycobacteriales</taxon>
        <taxon>Nocardiaceae</taxon>
        <taxon>Nocardia</taxon>
    </lineage>
</organism>